<proteinExistence type="predicted"/>
<name>A0ABQ5GAB1_9ASTR</name>
<dbReference type="EMBL" id="BQNB010018274">
    <property type="protein sequence ID" value="GJT72616.1"/>
    <property type="molecule type" value="Genomic_DNA"/>
</dbReference>
<evidence type="ECO:0000313" key="3">
    <source>
        <dbReference type="Proteomes" id="UP001151760"/>
    </source>
</evidence>
<keyword evidence="3" id="KW-1185">Reference proteome</keyword>
<organism evidence="2 3">
    <name type="scientific">Tanacetum coccineum</name>
    <dbReference type="NCBI Taxonomy" id="301880"/>
    <lineage>
        <taxon>Eukaryota</taxon>
        <taxon>Viridiplantae</taxon>
        <taxon>Streptophyta</taxon>
        <taxon>Embryophyta</taxon>
        <taxon>Tracheophyta</taxon>
        <taxon>Spermatophyta</taxon>
        <taxon>Magnoliopsida</taxon>
        <taxon>eudicotyledons</taxon>
        <taxon>Gunneridae</taxon>
        <taxon>Pentapetalae</taxon>
        <taxon>asterids</taxon>
        <taxon>campanulids</taxon>
        <taxon>Asterales</taxon>
        <taxon>Asteraceae</taxon>
        <taxon>Asteroideae</taxon>
        <taxon>Anthemideae</taxon>
        <taxon>Anthemidinae</taxon>
        <taxon>Tanacetum</taxon>
    </lineage>
</organism>
<reference evidence="2" key="1">
    <citation type="journal article" date="2022" name="Int. J. Mol. Sci.">
        <title>Draft Genome of Tanacetum Coccineum: Genomic Comparison of Closely Related Tanacetum-Family Plants.</title>
        <authorList>
            <person name="Yamashiro T."/>
            <person name="Shiraishi A."/>
            <person name="Nakayama K."/>
            <person name="Satake H."/>
        </authorList>
    </citation>
    <scope>NUCLEOTIDE SEQUENCE</scope>
</reference>
<gene>
    <name evidence="2" type="ORF">Tco_1031902</name>
</gene>
<dbReference type="Pfam" id="PF22936">
    <property type="entry name" value="Pol_BBD"/>
    <property type="match status" value="1"/>
</dbReference>
<protein>
    <recommendedName>
        <fullName evidence="1">Retrovirus-related Pol polyprotein from transposon TNT 1-94-like beta-barrel domain-containing protein</fullName>
    </recommendedName>
</protein>
<dbReference type="Proteomes" id="UP001151760">
    <property type="component" value="Unassembled WGS sequence"/>
</dbReference>
<dbReference type="Pfam" id="PF14223">
    <property type="entry name" value="Retrotran_gag_2"/>
    <property type="match status" value="1"/>
</dbReference>
<evidence type="ECO:0000313" key="2">
    <source>
        <dbReference type="EMBL" id="GJT72616.1"/>
    </source>
</evidence>
<reference evidence="2" key="2">
    <citation type="submission" date="2022-01" db="EMBL/GenBank/DDBJ databases">
        <authorList>
            <person name="Yamashiro T."/>
            <person name="Shiraishi A."/>
            <person name="Satake H."/>
            <person name="Nakayama K."/>
        </authorList>
    </citation>
    <scope>NUCLEOTIDE SEQUENCE</scope>
</reference>
<evidence type="ECO:0000259" key="1">
    <source>
        <dbReference type="Pfam" id="PF22936"/>
    </source>
</evidence>
<dbReference type="InterPro" id="IPR054722">
    <property type="entry name" value="PolX-like_BBD"/>
</dbReference>
<feature type="domain" description="Retrovirus-related Pol polyprotein from transposon TNT 1-94-like beta-barrel" evidence="1">
    <location>
        <begin position="195"/>
        <end position="254"/>
    </location>
</feature>
<sequence length="528" mass="59357">MMTGTEFDIEKFDGKNDFGLWQVRMKALLEQQGLAAALEELPATTIVSYDNVIRKKAYSALILCLGDRVIREITKETTTDLKKSQSEHIDEFYKLVDDLAAIDTAISDEDQAVLLLTSLPSSYDSFVETLLYGRDTLKLEDVLATLNSKELQKMTEAKRDGGEGLYVRGRSGQNRYRVGYNHKKSQGFVRNEDQIMDSGGSYHIPYKRDYLVDFEEYDGGNILLGDGRECRVRGMGKVQVQMRDGSSFVLDNVSQAVTMKTLKGTGLVQMLQGVEFEVEPQEDHTFEVEPHGNVDHVAGSQEVQTQDLIYYHSVCDRKQHLAWELFSYREDSNEAAFAVAIVDKIYAHESLTFNNTVACEVISKWKAGLKDDMDARSDVYVLSNSCRKCSDDSDGYYWEYTPTKGNVLDMEIVRDQSGNTLRVSQSRSQEYQMVCTRLDIASKDVGMLDKFDRGLQTNVQVFVDFDYVMAGYMTLTEAAKEAIGLKGLAIESGFELKIVAGIATSSLLKAVPGPRFQHMSKLLRIGID</sequence>
<accession>A0ABQ5GAB1</accession>
<comment type="caution">
    <text evidence="2">The sequence shown here is derived from an EMBL/GenBank/DDBJ whole genome shotgun (WGS) entry which is preliminary data.</text>
</comment>